<accession>M0AQM4</accession>
<evidence type="ECO:0000256" key="2">
    <source>
        <dbReference type="ARBA" id="ARBA00022679"/>
    </source>
</evidence>
<keyword evidence="2 4" id="KW-0808">Transferase</keyword>
<dbReference type="SUPFAM" id="SSF110710">
    <property type="entry name" value="TTHA0583/YokD-like"/>
    <property type="match status" value="1"/>
</dbReference>
<dbReference type="InterPro" id="IPR028345">
    <property type="entry name" value="Antibiotic_NAT-like"/>
</dbReference>
<dbReference type="eggNOG" id="arCOG06298">
    <property type="taxonomic scope" value="Archaea"/>
</dbReference>
<dbReference type="AlphaFoldDB" id="M0AQM4"/>
<gene>
    <name evidence="4" type="ORF">C481_11465</name>
</gene>
<evidence type="ECO:0000313" key="5">
    <source>
        <dbReference type="Proteomes" id="UP000011554"/>
    </source>
</evidence>
<dbReference type="STRING" id="29540.C481_11465"/>
<dbReference type="PANTHER" id="PTHR11104">
    <property type="entry name" value="AMINOGLYCOSIDE N3-ACETYLTRANSFERASE"/>
    <property type="match status" value="1"/>
</dbReference>
<evidence type="ECO:0000313" key="4">
    <source>
        <dbReference type="EMBL" id="ELZ00850.1"/>
    </source>
</evidence>
<dbReference type="GO" id="GO:0046677">
    <property type="term" value="P:response to antibiotic"/>
    <property type="evidence" value="ECO:0007669"/>
    <property type="project" value="InterPro"/>
</dbReference>
<dbReference type="EMBL" id="AOIO01000029">
    <property type="protein sequence ID" value="ELZ00850.1"/>
    <property type="molecule type" value="Genomic_DNA"/>
</dbReference>
<keyword evidence="3" id="KW-0012">Acyltransferase</keyword>
<dbReference type="PATRIC" id="fig|29540.5.peg.2319"/>
<dbReference type="RefSeq" id="WP_006109326.1">
    <property type="nucleotide sequence ID" value="NZ_AOIO01000029.1"/>
</dbReference>
<dbReference type="InterPro" id="IPR003679">
    <property type="entry name" value="Amioglycoside_AcTrfase"/>
</dbReference>
<proteinExistence type="inferred from homology"/>
<name>M0AQM4_NATA1</name>
<dbReference type="PANTHER" id="PTHR11104:SF0">
    <property type="entry name" value="SPBETA PROPHAGE-DERIVED AMINOGLYCOSIDE N(3')-ACETYLTRANSFERASE-LIKE PROTEIN YOKD"/>
    <property type="match status" value="1"/>
</dbReference>
<keyword evidence="5" id="KW-1185">Reference proteome</keyword>
<protein>
    <submittedName>
        <fullName evidence="4">Aminoglycoside N3-acetyltransferase</fullName>
    </submittedName>
</protein>
<reference evidence="4 5" key="1">
    <citation type="journal article" date="2014" name="PLoS Genet.">
        <title>Phylogenetically driven sequencing of extremely halophilic archaea reveals strategies for static and dynamic osmo-response.</title>
        <authorList>
            <person name="Becker E.A."/>
            <person name="Seitzer P.M."/>
            <person name="Tritt A."/>
            <person name="Larsen D."/>
            <person name="Krusor M."/>
            <person name="Yao A.I."/>
            <person name="Wu D."/>
            <person name="Madern D."/>
            <person name="Eisen J.A."/>
            <person name="Darling A.E."/>
            <person name="Facciotti M.T."/>
        </authorList>
    </citation>
    <scope>NUCLEOTIDE SEQUENCE [LARGE SCALE GENOMIC DNA]</scope>
    <source>
        <strain evidence="4 5">DSM 12278</strain>
    </source>
</reference>
<evidence type="ECO:0000256" key="1">
    <source>
        <dbReference type="ARBA" id="ARBA00006383"/>
    </source>
</evidence>
<comment type="similarity">
    <text evidence="1">Belongs to the antibiotic N-acetyltransferase family.</text>
</comment>
<dbReference type="OrthoDB" id="312635at2157"/>
<dbReference type="Proteomes" id="UP000011554">
    <property type="component" value="Unassembled WGS sequence"/>
</dbReference>
<organism evidence="4 5">
    <name type="scientific">Natrialba asiatica (strain ATCC 700177 / DSM 12278 / JCM 9576 / FERM P-10747 / NBRC 102637 / 172P1)</name>
    <dbReference type="NCBI Taxonomy" id="29540"/>
    <lineage>
        <taxon>Archaea</taxon>
        <taxon>Methanobacteriati</taxon>
        <taxon>Methanobacteriota</taxon>
        <taxon>Stenosarchaea group</taxon>
        <taxon>Halobacteria</taxon>
        <taxon>Halobacteriales</taxon>
        <taxon>Natrialbaceae</taxon>
        <taxon>Natrialba</taxon>
    </lineage>
</organism>
<dbReference type="Pfam" id="PF02522">
    <property type="entry name" value="Antibiotic_NAT"/>
    <property type="match status" value="1"/>
</dbReference>
<evidence type="ECO:0000256" key="3">
    <source>
        <dbReference type="ARBA" id="ARBA00023315"/>
    </source>
</evidence>
<dbReference type="GO" id="GO:0008080">
    <property type="term" value="F:N-acetyltransferase activity"/>
    <property type="evidence" value="ECO:0007669"/>
    <property type="project" value="InterPro"/>
</dbReference>
<sequence length="270" mass="28743">MSEADAVDRVAEPATVSTLTEEFRALGVGAGEVVLVHSSLSSLGWVAGDAQAVVEALRNAVTPSGTLVMPTHTTQYSDPAVWSNPPVPDDWVDTIRASRPPFRPAVTPSRGMGAIPECFRTYDDVVRSSHPVYSFAAWGADAEAVVSEHGLDYGLGEDSPLATIAELGGTVLLLGVGHDSNTSLHLAEYRAALERETTRNTVPMLEDGDRVQREYVDIAQSTDDFPEVGAAFEQQGGSAVTTGTVSVATARLLSQPELVDFAVDWFEANR</sequence>
<comment type="caution">
    <text evidence="4">The sequence shown here is derived from an EMBL/GenBank/DDBJ whole genome shotgun (WGS) entry which is preliminary data.</text>
</comment>